<keyword evidence="2" id="KW-1185">Reference proteome</keyword>
<comment type="caution">
    <text evidence="1">The sequence shown here is derived from an EMBL/GenBank/DDBJ whole genome shotgun (WGS) entry which is preliminary data.</text>
</comment>
<protein>
    <recommendedName>
        <fullName evidence="3">Transcriptional regulator</fullName>
    </recommendedName>
</protein>
<gene>
    <name evidence="1" type="ORF">GCM10007362_33190</name>
</gene>
<reference evidence="2" key="1">
    <citation type="journal article" date="2019" name="Int. J. Syst. Evol. Microbiol.">
        <title>The Global Catalogue of Microorganisms (GCM) 10K type strain sequencing project: providing services to taxonomists for standard genome sequencing and annotation.</title>
        <authorList>
            <consortium name="The Broad Institute Genomics Platform"/>
            <consortium name="The Broad Institute Genome Sequencing Center for Infectious Disease"/>
            <person name="Wu L."/>
            <person name="Ma J."/>
        </authorList>
    </citation>
    <scope>NUCLEOTIDE SEQUENCE [LARGE SCALE GENOMIC DNA]</scope>
    <source>
        <strain evidence="2">CCM 8702</strain>
    </source>
</reference>
<dbReference type="EMBL" id="BMDD01000004">
    <property type="protein sequence ID" value="GGH82216.1"/>
    <property type="molecule type" value="Genomic_DNA"/>
</dbReference>
<evidence type="ECO:0000313" key="1">
    <source>
        <dbReference type="EMBL" id="GGH82216.1"/>
    </source>
</evidence>
<sequence length="248" mass="28872">MGAAFEQTYGQWLARQIDEESGMRRRELLERGLGHGTIEFLRQVWFPAVGNFDDLYAEWEVRDYHGGYRYIDLAYRPGGAKGAIEIQGYGSHARDLDTRRFKDLCWRHSLLGLDGWTLLHVAYLSIREEPERCRQLVLAFVGRFLSFDAVSGGLNWLEEETLRYARRRLTPFSAGELAEHLRVTDRHARLILQTLVESKRMEIANDKQRYRTYRLALSAWKTGGREHERLDAAYGSGGKRIKFESQRN</sequence>
<dbReference type="RefSeq" id="WP_229714225.1">
    <property type="nucleotide sequence ID" value="NZ_BMDD01000004.1"/>
</dbReference>
<evidence type="ECO:0000313" key="2">
    <source>
        <dbReference type="Proteomes" id="UP000605427"/>
    </source>
</evidence>
<accession>A0ABQ2A156</accession>
<proteinExistence type="predicted"/>
<evidence type="ECO:0008006" key="3">
    <source>
        <dbReference type="Google" id="ProtNLM"/>
    </source>
</evidence>
<organism evidence="1 2">
    <name type="scientific">Saccharibacillus endophyticus</name>
    <dbReference type="NCBI Taxonomy" id="2060666"/>
    <lineage>
        <taxon>Bacteria</taxon>
        <taxon>Bacillati</taxon>
        <taxon>Bacillota</taxon>
        <taxon>Bacilli</taxon>
        <taxon>Bacillales</taxon>
        <taxon>Paenibacillaceae</taxon>
        <taxon>Saccharibacillus</taxon>
    </lineage>
</organism>
<name>A0ABQ2A156_9BACL</name>
<dbReference type="Proteomes" id="UP000605427">
    <property type="component" value="Unassembled WGS sequence"/>
</dbReference>